<feature type="region of interest" description="Disordered" evidence="1">
    <location>
        <begin position="35"/>
        <end position="82"/>
    </location>
</feature>
<protein>
    <submittedName>
        <fullName evidence="2">Uncharacterized protein</fullName>
    </submittedName>
</protein>
<organism evidence="2 3">
    <name type="scientific">Trema orientale</name>
    <name type="common">Charcoal tree</name>
    <name type="synonym">Celtis orientalis</name>
    <dbReference type="NCBI Taxonomy" id="63057"/>
    <lineage>
        <taxon>Eukaryota</taxon>
        <taxon>Viridiplantae</taxon>
        <taxon>Streptophyta</taxon>
        <taxon>Embryophyta</taxon>
        <taxon>Tracheophyta</taxon>
        <taxon>Spermatophyta</taxon>
        <taxon>Magnoliopsida</taxon>
        <taxon>eudicotyledons</taxon>
        <taxon>Gunneridae</taxon>
        <taxon>Pentapetalae</taxon>
        <taxon>rosids</taxon>
        <taxon>fabids</taxon>
        <taxon>Rosales</taxon>
        <taxon>Cannabaceae</taxon>
        <taxon>Trema</taxon>
    </lineage>
</organism>
<dbReference type="AlphaFoldDB" id="A0A2P5F1C2"/>
<sequence length="82" mass="8910">MEVAIVAMMQACQIQVAMEKEKRLSKYTTPATATRNGLLLPRETPVTTTTTDRTNIPRMSAPTITNPTGSQATTTSATREIL</sequence>
<keyword evidence="3" id="KW-1185">Reference proteome</keyword>
<proteinExistence type="predicted"/>
<evidence type="ECO:0000313" key="3">
    <source>
        <dbReference type="Proteomes" id="UP000237000"/>
    </source>
</evidence>
<dbReference type="OrthoDB" id="10543182at2759"/>
<evidence type="ECO:0000313" key="2">
    <source>
        <dbReference type="EMBL" id="PON91583.1"/>
    </source>
</evidence>
<dbReference type="InParanoid" id="A0A2P5F1C2"/>
<reference evidence="3" key="1">
    <citation type="submission" date="2016-06" db="EMBL/GenBank/DDBJ databases">
        <title>Parallel loss of symbiosis genes in relatives of nitrogen-fixing non-legume Parasponia.</title>
        <authorList>
            <person name="Van Velzen R."/>
            <person name="Holmer R."/>
            <person name="Bu F."/>
            <person name="Rutten L."/>
            <person name="Van Zeijl A."/>
            <person name="Liu W."/>
            <person name="Santuari L."/>
            <person name="Cao Q."/>
            <person name="Sharma T."/>
            <person name="Shen D."/>
            <person name="Roswanjaya Y."/>
            <person name="Wardhani T."/>
            <person name="Kalhor M.S."/>
            <person name="Jansen J."/>
            <person name="Van den Hoogen J."/>
            <person name="Gungor B."/>
            <person name="Hartog M."/>
            <person name="Hontelez J."/>
            <person name="Verver J."/>
            <person name="Yang W.-C."/>
            <person name="Schijlen E."/>
            <person name="Repin R."/>
            <person name="Schilthuizen M."/>
            <person name="Schranz E."/>
            <person name="Heidstra R."/>
            <person name="Miyata K."/>
            <person name="Fedorova E."/>
            <person name="Kohlen W."/>
            <person name="Bisseling T."/>
            <person name="Smit S."/>
            <person name="Geurts R."/>
        </authorList>
    </citation>
    <scope>NUCLEOTIDE SEQUENCE [LARGE SCALE GENOMIC DNA]</scope>
    <source>
        <strain evidence="3">cv. RG33-2</strain>
    </source>
</reference>
<evidence type="ECO:0000256" key="1">
    <source>
        <dbReference type="SAM" id="MobiDB-lite"/>
    </source>
</evidence>
<name>A0A2P5F1C2_TREOI</name>
<dbReference type="EMBL" id="JXTC01000073">
    <property type="protein sequence ID" value="PON91583.1"/>
    <property type="molecule type" value="Genomic_DNA"/>
</dbReference>
<feature type="compositionally biased region" description="Polar residues" evidence="1">
    <location>
        <begin position="62"/>
        <end position="82"/>
    </location>
</feature>
<feature type="compositionally biased region" description="Low complexity" evidence="1">
    <location>
        <begin position="38"/>
        <end position="58"/>
    </location>
</feature>
<dbReference type="Proteomes" id="UP000237000">
    <property type="component" value="Unassembled WGS sequence"/>
</dbReference>
<gene>
    <name evidence="2" type="ORF">TorRG33x02_126220</name>
</gene>
<comment type="caution">
    <text evidence="2">The sequence shown here is derived from an EMBL/GenBank/DDBJ whole genome shotgun (WGS) entry which is preliminary data.</text>
</comment>
<accession>A0A2P5F1C2</accession>